<evidence type="ECO:0000313" key="3">
    <source>
        <dbReference type="Proteomes" id="UP000035760"/>
    </source>
</evidence>
<evidence type="ECO:0000313" key="2">
    <source>
        <dbReference type="EMBL" id="CDI01866.1"/>
    </source>
</evidence>
<dbReference type="STRING" id="1400863.BN873_210087"/>
<evidence type="ECO:0000256" key="1">
    <source>
        <dbReference type="SAM" id="Phobius"/>
    </source>
</evidence>
<dbReference type="InterPro" id="IPR009883">
    <property type="entry name" value="YgfX"/>
</dbReference>
<reference evidence="2" key="1">
    <citation type="submission" date="2013-07" db="EMBL/GenBank/DDBJ databases">
        <authorList>
            <person name="McIlroy S."/>
        </authorList>
    </citation>
    <scope>NUCLEOTIDE SEQUENCE [LARGE SCALE GENOMIC DNA]</scope>
    <source>
        <strain evidence="2">Run_A_D11</strain>
    </source>
</reference>
<keyword evidence="3" id="KW-1185">Reference proteome</keyword>
<name>W6M2V0_9GAMM</name>
<feature type="transmembrane region" description="Helical" evidence="1">
    <location>
        <begin position="57"/>
        <end position="74"/>
    </location>
</feature>
<accession>W6M2V0</accession>
<dbReference type="EMBL" id="CBTJ020000027">
    <property type="protein sequence ID" value="CDI01866.1"/>
    <property type="molecule type" value="Genomic_DNA"/>
</dbReference>
<comment type="caution">
    <text evidence="2">The sequence shown here is derived from an EMBL/GenBank/DDBJ whole genome shotgun (WGS) entry which is preliminary data.</text>
</comment>
<feature type="transmembrane region" description="Helical" evidence="1">
    <location>
        <begin position="30"/>
        <end position="51"/>
    </location>
</feature>
<dbReference type="AlphaFoldDB" id="W6M2V0"/>
<dbReference type="Pfam" id="PF07254">
    <property type="entry name" value="Cpta_toxin"/>
    <property type="match status" value="1"/>
</dbReference>
<evidence type="ECO:0008006" key="4">
    <source>
        <dbReference type="Google" id="ProtNLM"/>
    </source>
</evidence>
<proteinExistence type="predicted"/>
<sequence length="163" mass="18164">MVGGPEGDDAHRANMRHLPDFTVELQPSRYLLIGVSIAHLLAVTAVLIAVIPIWLKASFSLGLGLSLLWFWLGNGPRRHESIVRIAWLDGCWRLETGTGVILTAELVDGYGHPVLIILNFRLEGNRYRSLTLLPDSASPDSLRRLRVLLRIRRGAETTDSAHR</sequence>
<dbReference type="Proteomes" id="UP000035760">
    <property type="component" value="Unassembled WGS sequence"/>
</dbReference>
<keyword evidence="1" id="KW-0812">Transmembrane</keyword>
<keyword evidence="1" id="KW-1133">Transmembrane helix</keyword>
<keyword evidence="1" id="KW-0472">Membrane</keyword>
<organism evidence="2 3">
    <name type="scientific">Candidatus Competibacter denitrificans Run_A_D11</name>
    <dbReference type="NCBI Taxonomy" id="1400863"/>
    <lineage>
        <taxon>Bacteria</taxon>
        <taxon>Pseudomonadati</taxon>
        <taxon>Pseudomonadota</taxon>
        <taxon>Gammaproteobacteria</taxon>
        <taxon>Candidatus Competibacteraceae</taxon>
        <taxon>Candidatus Competibacter</taxon>
    </lineage>
</organism>
<protein>
    <recommendedName>
        <fullName evidence="4">Toxin CptA</fullName>
    </recommendedName>
</protein>
<gene>
    <name evidence="2" type="ORF">BN873_210087</name>
</gene>
<reference evidence="2" key="2">
    <citation type="submission" date="2014-03" db="EMBL/GenBank/DDBJ databases">
        <title>Candidatus Competibacter-lineage genomes retrieved from metagenomes reveal functional metabolic diversity.</title>
        <authorList>
            <person name="McIlroy S.J."/>
            <person name="Albertsen M."/>
            <person name="Andresen E.K."/>
            <person name="Saunders A.M."/>
            <person name="Kristiansen R."/>
            <person name="Stokholm-Bjerregaard M."/>
            <person name="Nielsen K.L."/>
            <person name="Nielsen P.H."/>
        </authorList>
    </citation>
    <scope>NUCLEOTIDE SEQUENCE</scope>
    <source>
        <strain evidence="2">Run_A_D11</strain>
    </source>
</reference>